<dbReference type="AlphaFoldDB" id="A0A062V6V9"/>
<sequence>MSVRKNISLETEHLKKLEPLVLKHNGNFSAAIREIIDLVDAIVKDPDAATGFIDGLKSDNNLIEAVLYWFIRQTHGRLIDQEILNSILDPVKIVLLPDLEKYLNEMTGGTSWQTKIRIYDYDNEVNPSYVKVTLTGNNVYKTEFLGGMTSSFLVAQKKLEIVSLKRISNTITINFKKQGNTNLARQSLVDYFGEMEDVASEISKKQEFWKCIVNLYKQTNYNMVTIPKNYYNELLMGKEAPGYLTASIEAIHKVPIRDIPSGILISTMKSVYEYMGIVERIDIDENTLKIYHGYTDARAIDAIGKILLNVLNSNGTKYKSRYSENLIIISPIIYNNDEQLISPVVNDF</sequence>
<evidence type="ECO:0000313" key="2">
    <source>
        <dbReference type="Proteomes" id="UP000027153"/>
    </source>
</evidence>
<dbReference type="RefSeq" id="WP_048093359.1">
    <property type="nucleotide sequence ID" value="NZ_JMIY01000007.1"/>
</dbReference>
<comment type="caution">
    <text evidence="1">The sequence shown here is derived from an EMBL/GenBank/DDBJ whole genome shotgun (WGS) entry which is preliminary data.</text>
</comment>
<reference evidence="1 2" key="1">
    <citation type="journal article" date="2013" name="Nature">
        <title>Anaerobic oxidation of methane coupled to nitrate reduction in a novel archaeal lineage.</title>
        <authorList>
            <person name="Haroon M.F."/>
            <person name="Hu S."/>
            <person name="Shi Y."/>
            <person name="Imelfort M."/>
            <person name="Keller J."/>
            <person name="Hugenholtz P."/>
            <person name="Yuan Z."/>
            <person name="Tyson G.W."/>
        </authorList>
    </citation>
    <scope>NUCLEOTIDE SEQUENCE [LARGE SCALE GENOMIC DNA]</scope>
    <source>
        <strain evidence="1 2">ANME-2d</strain>
    </source>
</reference>
<name>A0A062V6V9_9EURY</name>
<organism evidence="1 2">
    <name type="scientific">Candidatus Methanoperedens nitratireducens</name>
    <dbReference type="NCBI Taxonomy" id="1392998"/>
    <lineage>
        <taxon>Archaea</taxon>
        <taxon>Methanobacteriati</taxon>
        <taxon>Methanobacteriota</taxon>
        <taxon>Stenosarchaea group</taxon>
        <taxon>Methanomicrobia</taxon>
        <taxon>Methanosarcinales</taxon>
        <taxon>ANME-2 cluster</taxon>
        <taxon>Candidatus Methanoperedentaceae</taxon>
        <taxon>Candidatus Methanoperedens</taxon>
    </lineage>
</organism>
<keyword evidence="2" id="KW-1185">Reference proteome</keyword>
<proteinExistence type="predicted"/>
<protein>
    <submittedName>
        <fullName evidence="1">Uncharacterized protein</fullName>
    </submittedName>
</protein>
<dbReference type="Proteomes" id="UP000027153">
    <property type="component" value="Unassembled WGS sequence"/>
</dbReference>
<gene>
    <name evidence="1" type="ORF">ANME2D_03172</name>
</gene>
<evidence type="ECO:0000313" key="1">
    <source>
        <dbReference type="EMBL" id="KCZ71140.1"/>
    </source>
</evidence>
<dbReference type="OrthoDB" id="146175at2157"/>
<dbReference type="EMBL" id="JMIY01000007">
    <property type="protein sequence ID" value="KCZ71140.1"/>
    <property type="molecule type" value="Genomic_DNA"/>
</dbReference>
<accession>A0A062V6V9</accession>